<dbReference type="PANTHER" id="PTHR37535">
    <property type="entry name" value="FLUG DOMAIN PROTEIN"/>
    <property type="match status" value="1"/>
</dbReference>
<dbReference type="AlphaFoldDB" id="A0A4S3JPG1"/>
<sequence>MMGSMSARPGMLVEPAGYITSNDALKWKDLELYMVKHLEYPTCQTRPLKVKHKLNKGKRNKVVASVFTYTERNDNLALCVIQDILELAILDYAFASKHIKCSRDIWHYTHVPYHRLSTPIHFKESMKVIPIFRRAVNDSEGK</sequence>
<dbReference type="EMBL" id="SOSA01000162">
    <property type="protein sequence ID" value="THC95331.1"/>
    <property type="molecule type" value="Genomic_DNA"/>
</dbReference>
<evidence type="ECO:0000313" key="2">
    <source>
        <dbReference type="Proteomes" id="UP000308092"/>
    </source>
</evidence>
<reference evidence="1 2" key="1">
    <citation type="submission" date="2019-03" db="EMBL/GenBank/DDBJ databases">
        <title>The genome sequence of a newly discovered highly antifungal drug resistant Aspergillus species, Aspergillus tanneri NIH 1004.</title>
        <authorList>
            <person name="Mounaud S."/>
            <person name="Singh I."/>
            <person name="Joardar V."/>
            <person name="Pakala S."/>
            <person name="Pakala S."/>
            <person name="Venepally P."/>
            <person name="Hoover J."/>
            <person name="Nierman W."/>
            <person name="Chung J."/>
            <person name="Losada L."/>
        </authorList>
    </citation>
    <scope>NUCLEOTIDE SEQUENCE [LARGE SCALE GENOMIC DNA]</scope>
    <source>
        <strain evidence="1 2">NIH1004</strain>
    </source>
</reference>
<dbReference type="Pfam" id="PF11917">
    <property type="entry name" value="DUF3435"/>
    <property type="match status" value="1"/>
</dbReference>
<dbReference type="PANTHER" id="PTHR37535:SF4">
    <property type="entry name" value="FLUG DOMAIN-CONTAINING PROTEIN"/>
    <property type="match status" value="1"/>
</dbReference>
<organism evidence="1 2">
    <name type="scientific">Aspergillus tanneri</name>
    <dbReference type="NCBI Taxonomy" id="1220188"/>
    <lineage>
        <taxon>Eukaryota</taxon>
        <taxon>Fungi</taxon>
        <taxon>Dikarya</taxon>
        <taxon>Ascomycota</taxon>
        <taxon>Pezizomycotina</taxon>
        <taxon>Eurotiomycetes</taxon>
        <taxon>Eurotiomycetidae</taxon>
        <taxon>Eurotiales</taxon>
        <taxon>Aspergillaceae</taxon>
        <taxon>Aspergillus</taxon>
        <taxon>Aspergillus subgen. Circumdati</taxon>
    </lineage>
</organism>
<dbReference type="InterPro" id="IPR021842">
    <property type="entry name" value="DUF3435"/>
</dbReference>
<name>A0A4S3JPG1_9EURO</name>
<keyword evidence="2" id="KW-1185">Reference proteome</keyword>
<evidence type="ECO:0000313" key="1">
    <source>
        <dbReference type="EMBL" id="THC95331.1"/>
    </source>
</evidence>
<dbReference type="STRING" id="1220188.A0A4S3JPG1"/>
<dbReference type="Proteomes" id="UP000308092">
    <property type="component" value="Unassembled WGS sequence"/>
</dbReference>
<accession>A0A4S3JPG1</accession>
<dbReference type="VEuPathDB" id="FungiDB:EYZ11_005191"/>
<gene>
    <name evidence="1" type="ORF">EYZ11_005191</name>
</gene>
<proteinExistence type="predicted"/>
<protein>
    <submittedName>
        <fullName evidence="1">Uncharacterized protein</fullName>
    </submittedName>
</protein>
<comment type="caution">
    <text evidence="1">The sequence shown here is derived from an EMBL/GenBank/DDBJ whole genome shotgun (WGS) entry which is preliminary data.</text>
</comment>